<comment type="caution">
    <text evidence="1">The sequence shown here is derived from an EMBL/GenBank/DDBJ whole genome shotgun (WGS) entry which is preliminary data.</text>
</comment>
<accession>A0A4S2JR16</accession>
<reference evidence="1 2" key="1">
    <citation type="journal article" date="2019" name="Philos. Trans. R. Soc. Lond., B, Biol. Sci.">
        <title>Ant behaviour and brain gene expression of defending hosts depend on the ecological success of the intruding social parasite.</title>
        <authorList>
            <person name="Kaur R."/>
            <person name="Stoldt M."/>
            <person name="Jongepier E."/>
            <person name="Feldmeyer B."/>
            <person name="Menzel F."/>
            <person name="Bornberg-Bauer E."/>
            <person name="Foitzik S."/>
        </authorList>
    </citation>
    <scope>NUCLEOTIDE SEQUENCE [LARGE SCALE GENOMIC DNA]</scope>
    <source>
        <tissue evidence="1">Whole body</tissue>
    </source>
</reference>
<evidence type="ECO:0000313" key="1">
    <source>
        <dbReference type="EMBL" id="TGZ37269.1"/>
    </source>
</evidence>
<name>A0A4S2JR16_9HYME</name>
<keyword evidence="2" id="KW-1185">Reference proteome</keyword>
<gene>
    <name evidence="1" type="ORF">DBV15_03251</name>
</gene>
<evidence type="ECO:0000313" key="2">
    <source>
        <dbReference type="Proteomes" id="UP000310200"/>
    </source>
</evidence>
<proteinExistence type="predicted"/>
<dbReference type="Proteomes" id="UP000310200">
    <property type="component" value="Unassembled WGS sequence"/>
</dbReference>
<dbReference type="EMBL" id="QBLH01003572">
    <property type="protein sequence ID" value="TGZ37269.1"/>
    <property type="molecule type" value="Genomic_DNA"/>
</dbReference>
<organism evidence="1 2">
    <name type="scientific">Temnothorax longispinosus</name>
    <dbReference type="NCBI Taxonomy" id="300112"/>
    <lineage>
        <taxon>Eukaryota</taxon>
        <taxon>Metazoa</taxon>
        <taxon>Ecdysozoa</taxon>
        <taxon>Arthropoda</taxon>
        <taxon>Hexapoda</taxon>
        <taxon>Insecta</taxon>
        <taxon>Pterygota</taxon>
        <taxon>Neoptera</taxon>
        <taxon>Endopterygota</taxon>
        <taxon>Hymenoptera</taxon>
        <taxon>Apocrita</taxon>
        <taxon>Aculeata</taxon>
        <taxon>Formicoidea</taxon>
        <taxon>Formicidae</taxon>
        <taxon>Myrmicinae</taxon>
        <taxon>Temnothorax</taxon>
    </lineage>
</organism>
<dbReference type="AlphaFoldDB" id="A0A4S2JR16"/>
<sequence>MRCSGFEPKAQLLNNGMSRDVLHVSRLCRTKCYEAICVRITVSNYCSKVRRPPTSPPSYGTILFEKGRGEAGGGSLREAFIHFKSFPVATQFALDKLSKPCGDKA</sequence>
<protein>
    <submittedName>
        <fullName evidence="1">Uncharacterized protein</fullName>
    </submittedName>
</protein>